<dbReference type="InterPro" id="IPR004919">
    <property type="entry name" value="GmrSD_N"/>
</dbReference>
<dbReference type="RefSeq" id="WP_040090145.1">
    <property type="nucleotide sequence ID" value="NZ_BFXY01000139.1"/>
</dbReference>
<feature type="domain" description="GmrSD restriction endonucleases N-terminal" evidence="1">
    <location>
        <begin position="47"/>
        <end position="187"/>
    </location>
</feature>
<dbReference type="Pfam" id="PF03235">
    <property type="entry name" value="GmrSD_N"/>
    <property type="match status" value="1"/>
</dbReference>
<dbReference type="PANTHER" id="PTHR39639:SF1">
    <property type="entry name" value="DUF262 DOMAIN-CONTAINING PROTEIN"/>
    <property type="match status" value="1"/>
</dbReference>
<reference evidence="2 3" key="1">
    <citation type="submission" date="2018-04" db="EMBL/GenBank/DDBJ databases">
        <title>Large scale genomics of bovine and human commensal E. coli to reveal the emerging process of EHEC.</title>
        <authorList>
            <person name="Arimizu Y."/>
            <person name="Ogura Y."/>
        </authorList>
    </citation>
    <scope>NUCLEOTIDE SEQUENCE [LARGE SCALE GENOMIC DNA]</scope>
    <source>
        <strain evidence="2 3">KK-P061</strain>
    </source>
</reference>
<dbReference type="AlphaFoldDB" id="A0A4C9HJM3"/>
<protein>
    <recommendedName>
        <fullName evidence="1">GmrSD restriction endonucleases N-terminal domain-containing protein</fullName>
    </recommendedName>
</protein>
<dbReference type="Proteomes" id="UP000303027">
    <property type="component" value="Unassembled WGS sequence"/>
</dbReference>
<name>A0A4C9HJM3_ECOLX</name>
<accession>A0A4C9HJM3</accession>
<dbReference type="EMBL" id="BFXY01000139">
    <property type="protein sequence ID" value="GDH58374.1"/>
    <property type="molecule type" value="Genomic_DNA"/>
</dbReference>
<gene>
    <name evidence="2" type="ORF">BvCmsKKP061_04350</name>
</gene>
<sequence length="379" mass="44100">MSNIDQYELQIPDNQQEDEDDLNTSISFKESVVMNADWTIETIDSQIRKGNIDLQPSFQRRGAWDDKRKSRLIESIIVGMPVPNIVLAEQKDHRGRFIVIDGKQRLMAINEFLADDFKLKGLDIRPELNGQKYSELPSEDREYLDNSTLRSTVIRSWQDENFLYAIFYRLNSGSLPLSPQELRKALIGGKLLDEIETYLSQSNQFHALFGQSLDKRMRDSELVLRFIAYNKRVEEYRGNFKEFLDEIVEFYEKGWLNYQQEVVDALNSLNLALDTTVQIFGDNSFKKWLGTKYERVINRAIFDCIARFFSDQNVSQAALQNASAVEDAFKDLCMDQDYRDSVEKTPKTTFATHTRIDMWGRSLAHVLGMQYDGNTRRIL</sequence>
<proteinExistence type="predicted"/>
<evidence type="ECO:0000313" key="2">
    <source>
        <dbReference type="EMBL" id="GDH58374.1"/>
    </source>
</evidence>
<evidence type="ECO:0000313" key="3">
    <source>
        <dbReference type="Proteomes" id="UP000303027"/>
    </source>
</evidence>
<organism evidence="2 3">
    <name type="scientific">Escherichia coli</name>
    <dbReference type="NCBI Taxonomy" id="562"/>
    <lineage>
        <taxon>Bacteria</taxon>
        <taxon>Pseudomonadati</taxon>
        <taxon>Pseudomonadota</taxon>
        <taxon>Gammaproteobacteria</taxon>
        <taxon>Enterobacterales</taxon>
        <taxon>Enterobacteriaceae</taxon>
        <taxon>Escherichia</taxon>
    </lineage>
</organism>
<dbReference type="PANTHER" id="PTHR39639">
    <property type="entry name" value="CHROMOSOME 16, WHOLE GENOME SHOTGUN SEQUENCE"/>
    <property type="match status" value="1"/>
</dbReference>
<evidence type="ECO:0000259" key="1">
    <source>
        <dbReference type="Pfam" id="PF03235"/>
    </source>
</evidence>
<comment type="caution">
    <text evidence="2">The sequence shown here is derived from an EMBL/GenBank/DDBJ whole genome shotgun (WGS) entry which is preliminary data.</text>
</comment>